<organism evidence="1 2">
    <name type="scientific">Rubricella aquisinus</name>
    <dbReference type="NCBI Taxonomy" id="2028108"/>
    <lineage>
        <taxon>Bacteria</taxon>
        <taxon>Pseudomonadati</taxon>
        <taxon>Pseudomonadota</taxon>
        <taxon>Alphaproteobacteria</taxon>
        <taxon>Rhodobacterales</taxon>
        <taxon>Paracoccaceae</taxon>
        <taxon>Rubricella</taxon>
    </lineage>
</organism>
<accession>A0A840WQ62</accession>
<dbReference type="RefSeq" id="WP_184013131.1">
    <property type="nucleotide sequence ID" value="NZ_JACIJS010000015.1"/>
</dbReference>
<evidence type="ECO:0000313" key="1">
    <source>
        <dbReference type="EMBL" id="MBB5517178.1"/>
    </source>
</evidence>
<name>A0A840WQ62_9RHOB</name>
<reference evidence="1 2" key="1">
    <citation type="submission" date="2020-08" db="EMBL/GenBank/DDBJ databases">
        <title>Genomic Encyclopedia of Type Strains, Phase IV (KMG-IV): sequencing the most valuable type-strain genomes for metagenomic binning, comparative biology and taxonomic classification.</title>
        <authorList>
            <person name="Goeker M."/>
        </authorList>
    </citation>
    <scope>NUCLEOTIDE SEQUENCE [LARGE SCALE GENOMIC DNA]</scope>
    <source>
        <strain evidence="1 2">DSM 103377</strain>
    </source>
</reference>
<sequence>MSKSEALDKMNAAAQANGAPAGCNSITADIDLKSVWFDANWNTNPPANVCVYAYNYKCVFNISTDLDPGGQDFTVEGDGTSSPTFALPTGAKSLYISLTSATLVSKTPGQTHLVGISMW</sequence>
<dbReference type="EMBL" id="JACIJS010000015">
    <property type="protein sequence ID" value="MBB5517178.1"/>
    <property type="molecule type" value="Genomic_DNA"/>
</dbReference>
<comment type="caution">
    <text evidence="1">The sequence shown here is derived from an EMBL/GenBank/DDBJ whole genome shotgun (WGS) entry which is preliminary data.</text>
</comment>
<keyword evidence="2" id="KW-1185">Reference proteome</keyword>
<dbReference type="AlphaFoldDB" id="A0A840WQ62"/>
<dbReference type="Proteomes" id="UP000553766">
    <property type="component" value="Unassembled WGS sequence"/>
</dbReference>
<proteinExistence type="predicted"/>
<evidence type="ECO:0000313" key="2">
    <source>
        <dbReference type="Proteomes" id="UP000553766"/>
    </source>
</evidence>
<protein>
    <submittedName>
        <fullName evidence="1">Uncharacterized protein</fullName>
    </submittedName>
</protein>
<gene>
    <name evidence="1" type="ORF">FHS89_003225</name>
</gene>